<comment type="caution">
    <text evidence="1">The sequence shown here is derived from an EMBL/GenBank/DDBJ whole genome shotgun (WGS) entry which is preliminary data.</text>
</comment>
<dbReference type="RefSeq" id="WP_131031190.1">
    <property type="nucleotide sequence ID" value="NZ_SIXF01000018.1"/>
</dbReference>
<reference evidence="1 2" key="1">
    <citation type="submission" date="2019-02" db="EMBL/GenBank/DDBJ databases">
        <title>Pedobacter kyonggii whole genome sequence analysis.</title>
        <authorList>
            <person name="Dahal R.H."/>
        </authorList>
    </citation>
    <scope>NUCLEOTIDE SEQUENCE [LARGE SCALE GENOMIC DNA]</scope>
    <source>
        <strain evidence="1 2">K-4-11-1</strain>
    </source>
</reference>
<protein>
    <submittedName>
        <fullName evidence="1">Uncharacterized protein</fullName>
    </submittedName>
</protein>
<evidence type="ECO:0000313" key="2">
    <source>
        <dbReference type="Proteomes" id="UP000291819"/>
    </source>
</evidence>
<dbReference type="Proteomes" id="UP000291819">
    <property type="component" value="Unassembled WGS sequence"/>
</dbReference>
<name>A0A4Q9HA83_9SPHI</name>
<dbReference type="EMBL" id="SIXF01000018">
    <property type="protein sequence ID" value="TBO40862.1"/>
    <property type="molecule type" value="Genomic_DNA"/>
</dbReference>
<evidence type="ECO:0000313" key="1">
    <source>
        <dbReference type="EMBL" id="TBO40862.1"/>
    </source>
</evidence>
<gene>
    <name evidence="1" type="ORF">EYS08_17220</name>
</gene>
<organism evidence="1 2">
    <name type="scientific">Pedobacter kyonggii</name>
    <dbReference type="NCBI Taxonomy" id="1926871"/>
    <lineage>
        <taxon>Bacteria</taxon>
        <taxon>Pseudomonadati</taxon>
        <taxon>Bacteroidota</taxon>
        <taxon>Sphingobacteriia</taxon>
        <taxon>Sphingobacteriales</taxon>
        <taxon>Sphingobacteriaceae</taxon>
        <taxon>Pedobacter</taxon>
    </lineage>
</organism>
<keyword evidence="2" id="KW-1185">Reference proteome</keyword>
<dbReference type="AlphaFoldDB" id="A0A4Q9HA83"/>
<proteinExistence type="predicted"/>
<accession>A0A4Q9HA83</accession>
<sequence>MKNINLPFLGFSLFICFSCNSIQSLTASHAMGTTAEQIKDSERIDGNQLIDSLLADRFSYNKALIEDGFNSKKQLPKPTAIINNSPLKTISFNGLNYLVKDDKVVDIKGLKLSASALSIITEKLASLDQIQQYCCEKINLEYQQKNRDINAIKTLDRQYFAALNTLKNITSSIATQVRKRNASISIEMSLAKIKLPGIKNPGMKTKRNYVAKIE</sequence>
<dbReference type="OrthoDB" id="762409at2"/>